<protein>
    <submittedName>
        <fullName evidence="2">Pep-cterm sorting domain-containing protein</fullName>
    </submittedName>
</protein>
<dbReference type="EMBL" id="JAPDFW010000065">
    <property type="protein sequence ID" value="KAJ5075350.1"/>
    <property type="molecule type" value="Genomic_DNA"/>
</dbReference>
<keyword evidence="3" id="KW-1185">Reference proteome</keyword>
<feature type="domain" description="TLDc" evidence="1">
    <location>
        <begin position="31"/>
        <end position="192"/>
    </location>
</feature>
<dbReference type="InterPro" id="IPR006571">
    <property type="entry name" value="TLDc_dom"/>
</dbReference>
<dbReference type="OrthoDB" id="298084at2759"/>
<evidence type="ECO:0000259" key="1">
    <source>
        <dbReference type="PROSITE" id="PS51886"/>
    </source>
</evidence>
<evidence type="ECO:0000313" key="3">
    <source>
        <dbReference type="Proteomes" id="UP001149090"/>
    </source>
</evidence>
<proteinExistence type="predicted"/>
<dbReference type="SMART" id="SM00584">
    <property type="entry name" value="TLDc"/>
    <property type="match status" value="1"/>
</dbReference>
<comment type="caution">
    <text evidence="2">The sequence shown here is derived from an EMBL/GenBank/DDBJ whole genome shotgun (WGS) entry which is preliminary data.</text>
</comment>
<gene>
    <name evidence="2" type="ORF">M0811_07320</name>
</gene>
<name>A0A9Q0LQD9_ANAIG</name>
<dbReference type="Pfam" id="PF07534">
    <property type="entry name" value="TLD"/>
    <property type="match status" value="1"/>
</dbReference>
<reference evidence="2" key="1">
    <citation type="submission" date="2022-10" db="EMBL/GenBank/DDBJ databases">
        <title>Novel sulphate-reducing endosymbionts in the free-living metamonad Anaeramoeba.</title>
        <authorList>
            <person name="Jerlstrom-Hultqvist J."/>
            <person name="Cepicka I."/>
            <person name="Gallot-Lavallee L."/>
            <person name="Salas-Leiva D."/>
            <person name="Curtis B.A."/>
            <person name="Zahonova K."/>
            <person name="Pipaliya S."/>
            <person name="Dacks J."/>
            <person name="Roger A.J."/>
        </authorList>
    </citation>
    <scope>NUCLEOTIDE SEQUENCE</scope>
    <source>
        <strain evidence="2">BMAN</strain>
    </source>
</reference>
<dbReference type="Proteomes" id="UP001149090">
    <property type="component" value="Unassembled WGS sequence"/>
</dbReference>
<dbReference type="AlphaFoldDB" id="A0A9Q0LQD9"/>
<dbReference type="PROSITE" id="PS51886">
    <property type="entry name" value="TLDC"/>
    <property type="match status" value="1"/>
</dbReference>
<evidence type="ECO:0000313" key="2">
    <source>
        <dbReference type="EMBL" id="KAJ5075350.1"/>
    </source>
</evidence>
<accession>A0A9Q0LQD9</accession>
<organism evidence="2 3">
    <name type="scientific">Anaeramoeba ignava</name>
    <name type="common">Anaerobic marine amoeba</name>
    <dbReference type="NCBI Taxonomy" id="1746090"/>
    <lineage>
        <taxon>Eukaryota</taxon>
        <taxon>Metamonada</taxon>
        <taxon>Anaeramoebidae</taxon>
        <taxon>Anaeramoeba</taxon>
    </lineage>
</organism>
<sequence length="192" mass="22319">MEIKENQNQKEELKSKFELMELQKIFSDSEIVQDIEYAKKLQEWINDNDFFSKMKKGFSAKRDGFDSQNWHKAVDDKGKTLVIIKTKDNFIFGGFTQVGWTNDKSKWNESYQDNPNGYIIDSNAFIFSLRNDKGDRIPDKFTIKKGEEQYAIEYALRYGPTFGGSDIHLNDNLQKGHSNFGNSYNLPNGIEK</sequence>